<evidence type="ECO:0000313" key="2">
    <source>
        <dbReference type="EMBL" id="MDR7090536.1"/>
    </source>
</evidence>
<dbReference type="RefSeq" id="WP_310072929.1">
    <property type="nucleotide sequence ID" value="NZ_JAVDVX010000004.1"/>
</dbReference>
<organism evidence="2 3">
    <name type="scientific">Cellvibrio fibrivorans</name>
    <dbReference type="NCBI Taxonomy" id="126350"/>
    <lineage>
        <taxon>Bacteria</taxon>
        <taxon>Pseudomonadati</taxon>
        <taxon>Pseudomonadota</taxon>
        <taxon>Gammaproteobacteria</taxon>
        <taxon>Cellvibrionales</taxon>
        <taxon>Cellvibrionaceae</taxon>
        <taxon>Cellvibrio</taxon>
    </lineage>
</organism>
<keyword evidence="3" id="KW-1185">Reference proteome</keyword>
<name>A0ABU1UZA0_9GAMM</name>
<sequence>MKTLIASVLLLAAGSAAAHNSCNLELDAGVRITDNSIEFYNEDQQAYKIVEDQYLVVKGRVLKLNQMQQEMVASYAASIRAAVPEVRSMALDGIDLAIDAITITFDGLLGEKNQVSAQLLTELNNVKSDVNRYFSAGNPITFNRGNEDTPEFLGKYFETRIERIVETSVQNSIGSIMIAMGKEVLASGGDMDAFEARMNKFGEQMEVQMNAKAVRMEARGEQLCKTIRAVDAREEQLKHAVPAIESFNILRISLPETDIAQHKI</sequence>
<dbReference type="InterPro" id="IPR021307">
    <property type="entry name" value="DUF2884"/>
</dbReference>
<comment type="caution">
    <text evidence="2">The sequence shown here is derived from an EMBL/GenBank/DDBJ whole genome shotgun (WGS) entry which is preliminary data.</text>
</comment>
<proteinExistence type="predicted"/>
<evidence type="ECO:0000313" key="3">
    <source>
        <dbReference type="Proteomes" id="UP001253595"/>
    </source>
</evidence>
<feature type="chain" id="PRO_5045803433" description="DUF2884 domain-containing protein" evidence="1">
    <location>
        <begin position="19"/>
        <end position="264"/>
    </location>
</feature>
<reference evidence="2 3" key="1">
    <citation type="submission" date="2023-07" db="EMBL/GenBank/DDBJ databases">
        <title>Sorghum-associated microbial communities from plants grown in Nebraska, USA.</title>
        <authorList>
            <person name="Schachtman D."/>
        </authorList>
    </citation>
    <scope>NUCLEOTIDE SEQUENCE [LARGE SCALE GENOMIC DNA]</scope>
    <source>
        <strain evidence="2 3">BE190</strain>
    </source>
</reference>
<protein>
    <recommendedName>
        <fullName evidence="4">DUF2884 domain-containing protein</fullName>
    </recommendedName>
</protein>
<keyword evidence="1" id="KW-0732">Signal</keyword>
<evidence type="ECO:0008006" key="4">
    <source>
        <dbReference type="Google" id="ProtNLM"/>
    </source>
</evidence>
<accession>A0ABU1UZA0</accession>
<dbReference type="EMBL" id="JAVDVX010000004">
    <property type="protein sequence ID" value="MDR7090536.1"/>
    <property type="molecule type" value="Genomic_DNA"/>
</dbReference>
<gene>
    <name evidence="2" type="ORF">J2X05_002560</name>
</gene>
<dbReference type="Proteomes" id="UP001253595">
    <property type="component" value="Unassembled WGS sequence"/>
</dbReference>
<dbReference type="Pfam" id="PF11101">
    <property type="entry name" value="DUF2884"/>
    <property type="match status" value="1"/>
</dbReference>
<feature type="signal peptide" evidence="1">
    <location>
        <begin position="1"/>
        <end position="18"/>
    </location>
</feature>
<evidence type="ECO:0000256" key="1">
    <source>
        <dbReference type="SAM" id="SignalP"/>
    </source>
</evidence>